<dbReference type="AlphaFoldDB" id="A0AAV5JKS0"/>
<dbReference type="EMBL" id="BPVZ01000042">
    <property type="protein sequence ID" value="GKV15154.1"/>
    <property type="molecule type" value="Genomic_DNA"/>
</dbReference>
<accession>A0AAV5JKS0</accession>
<gene>
    <name evidence="1" type="ORF">SLEP1_g25956</name>
</gene>
<name>A0AAV5JKS0_9ROSI</name>
<protein>
    <submittedName>
        <fullName evidence="1">Uncharacterized protein</fullName>
    </submittedName>
</protein>
<evidence type="ECO:0000313" key="2">
    <source>
        <dbReference type="Proteomes" id="UP001054252"/>
    </source>
</evidence>
<dbReference type="Proteomes" id="UP001054252">
    <property type="component" value="Unassembled WGS sequence"/>
</dbReference>
<organism evidence="1 2">
    <name type="scientific">Rubroshorea leprosula</name>
    <dbReference type="NCBI Taxonomy" id="152421"/>
    <lineage>
        <taxon>Eukaryota</taxon>
        <taxon>Viridiplantae</taxon>
        <taxon>Streptophyta</taxon>
        <taxon>Embryophyta</taxon>
        <taxon>Tracheophyta</taxon>
        <taxon>Spermatophyta</taxon>
        <taxon>Magnoliopsida</taxon>
        <taxon>eudicotyledons</taxon>
        <taxon>Gunneridae</taxon>
        <taxon>Pentapetalae</taxon>
        <taxon>rosids</taxon>
        <taxon>malvids</taxon>
        <taxon>Malvales</taxon>
        <taxon>Dipterocarpaceae</taxon>
        <taxon>Rubroshorea</taxon>
    </lineage>
</organism>
<sequence>MAAKCRKLSCAEAAELPRDQACCRAAKGRSNLMLCFSSSSRFSPFLCFKKEQQLLVEMVGFGGLSQLATEGHGEKVGEGLLMDYVAPSRTEHITELQ</sequence>
<reference evidence="1 2" key="1">
    <citation type="journal article" date="2021" name="Commun. Biol.">
        <title>The genome of Shorea leprosula (Dipterocarpaceae) highlights the ecological relevance of drought in aseasonal tropical rainforests.</title>
        <authorList>
            <person name="Ng K.K.S."/>
            <person name="Kobayashi M.J."/>
            <person name="Fawcett J.A."/>
            <person name="Hatakeyama M."/>
            <person name="Paape T."/>
            <person name="Ng C.H."/>
            <person name="Ang C.C."/>
            <person name="Tnah L.H."/>
            <person name="Lee C.T."/>
            <person name="Nishiyama T."/>
            <person name="Sese J."/>
            <person name="O'Brien M.J."/>
            <person name="Copetti D."/>
            <person name="Mohd Noor M.I."/>
            <person name="Ong R.C."/>
            <person name="Putra M."/>
            <person name="Sireger I.Z."/>
            <person name="Indrioko S."/>
            <person name="Kosugi Y."/>
            <person name="Izuno A."/>
            <person name="Isagi Y."/>
            <person name="Lee S.L."/>
            <person name="Shimizu K.K."/>
        </authorList>
    </citation>
    <scope>NUCLEOTIDE SEQUENCE [LARGE SCALE GENOMIC DNA]</scope>
    <source>
        <strain evidence="1">214</strain>
    </source>
</reference>
<proteinExistence type="predicted"/>
<comment type="caution">
    <text evidence="1">The sequence shown here is derived from an EMBL/GenBank/DDBJ whole genome shotgun (WGS) entry which is preliminary data.</text>
</comment>
<evidence type="ECO:0000313" key="1">
    <source>
        <dbReference type="EMBL" id="GKV15154.1"/>
    </source>
</evidence>
<keyword evidence="2" id="KW-1185">Reference proteome</keyword>